<dbReference type="Proteomes" id="UP001462640">
    <property type="component" value="Unassembled WGS sequence"/>
</dbReference>
<dbReference type="Gene3D" id="1.10.287.470">
    <property type="entry name" value="Helix hairpin bin"/>
    <property type="match status" value="1"/>
</dbReference>
<dbReference type="NCBIfam" id="TIGR01730">
    <property type="entry name" value="RND_mfp"/>
    <property type="match status" value="1"/>
</dbReference>
<evidence type="ECO:0000256" key="5">
    <source>
        <dbReference type="SAM" id="Phobius"/>
    </source>
</evidence>
<keyword evidence="3" id="KW-0175">Coiled coil</keyword>
<feature type="domain" description="CzcB-like C-terminal circularly permuted SH3-like" evidence="10">
    <location>
        <begin position="458"/>
        <end position="518"/>
    </location>
</feature>
<dbReference type="InterPro" id="IPR058792">
    <property type="entry name" value="Beta-barrel_RND_2"/>
</dbReference>
<evidence type="ECO:0000259" key="6">
    <source>
        <dbReference type="Pfam" id="PF25893"/>
    </source>
</evidence>
<feature type="domain" description="CzcB-like alpha-helical hairpin" evidence="6">
    <location>
        <begin position="267"/>
        <end position="326"/>
    </location>
</feature>
<evidence type="ECO:0000313" key="11">
    <source>
        <dbReference type="EMBL" id="MEO3715251.1"/>
    </source>
</evidence>
<dbReference type="InterPro" id="IPR058647">
    <property type="entry name" value="BSH_CzcB-like"/>
</dbReference>
<feature type="compositionally biased region" description="Low complexity" evidence="4">
    <location>
        <begin position="77"/>
        <end position="86"/>
    </location>
</feature>
<evidence type="ECO:0000259" key="9">
    <source>
        <dbReference type="Pfam" id="PF25973"/>
    </source>
</evidence>
<evidence type="ECO:0000256" key="3">
    <source>
        <dbReference type="SAM" id="Coils"/>
    </source>
</evidence>
<dbReference type="PANTHER" id="PTHR30097">
    <property type="entry name" value="CATION EFFLUX SYSTEM PROTEIN CUSB"/>
    <property type="match status" value="1"/>
</dbReference>
<feature type="domain" description="CzcB N-terminal" evidence="8">
    <location>
        <begin position="90"/>
        <end position="181"/>
    </location>
</feature>
<dbReference type="Gene3D" id="2.40.30.170">
    <property type="match status" value="1"/>
</dbReference>
<feature type="compositionally biased region" description="Basic and acidic residues" evidence="4">
    <location>
        <begin position="51"/>
        <end position="76"/>
    </location>
</feature>
<proteinExistence type="inferred from homology"/>
<comment type="caution">
    <text evidence="11">The sequence shown here is derived from an EMBL/GenBank/DDBJ whole genome shotgun (WGS) entry which is preliminary data.</text>
</comment>
<dbReference type="InterPro" id="IPR006143">
    <property type="entry name" value="RND_pump_MFP"/>
</dbReference>
<evidence type="ECO:0000256" key="1">
    <source>
        <dbReference type="ARBA" id="ARBA00009477"/>
    </source>
</evidence>
<name>A0ABV0GJH4_9BURK</name>
<evidence type="ECO:0000256" key="2">
    <source>
        <dbReference type="ARBA" id="ARBA00022448"/>
    </source>
</evidence>
<dbReference type="EMBL" id="JBDPZC010000012">
    <property type="protein sequence ID" value="MEO3715251.1"/>
    <property type="molecule type" value="Genomic_DNA"/>
</dbReference>
<dbReference type="Pfam" id="PF25973">
    <property type="entry name" value="BSH_CzcB"/>
    <property type="match status" value="1"/>
</dbReference>
<comment type="similarity">
    <text evidence="1">Belongs to the membrane fusion protein (MFP) (TC 8.A.1) family.</text>
</comment>
<feature type="transmembrane region" description="Helical" evidence="5">
    <location>
        <begin position="12"/>
        <end position="29"/>
    </location>
</feature>
<dbReference type="SUPFAM" id="SSF111369">
    <property type="entry name" value="HlyD-like secretion proteins"/>
    <property type="match status" value="1"/>
</dbReference>
<protein>
    <submittedName>
        <fullName evidence="11">Efflux RND transporter periplasmic adaptor subunit</fullName>
    </submittedName>
</protein>
<dbReference type="Gene3D" id="2.40.50.100">
    <property type="match status" value="1"/>
</dbReference>
<dbReference type="Pfam" id="PF25971">
    <property type="entry name" value="CzcB_N"/>
    <property type="match status" value="1"/>
</dbReference>
<dbReference type="InterPro" id="IPR058649">
    <property type="entry name" value="CzcB_C"/>
</dbReference>
<dbReference type="Pfam" id="PF25893">
    <property type="entry name" value="HH_CzcB"/>
    <property type="match status" value="1"/>
</dbReference>
<keyword evidence="5" id="KW-0472">Membrane</keyword>
<keyword evidence="5" id="KW-1133">Transmembrane helix</keyword>
<dbReference type="InterPro" id="IPR051909">
    <property type="entry name" value="MFP_Cation_Efflux"/>
</dbReference>
<sequence>MMEATKNKKTPVAIAIVLALGVVLGIAILRTDKAKPAGDEHGHAQSAAPADDEHHGRKGSEGHAHEAGHEDKEHHATAAQAAPQTGPHGGKLFTQEGFGLELTIFETDVEPEFRLYLYRDGKPLAPHQATVTVTLQRLGREAETFRFKPEKDYLKGVGVVAEPHSFEVAIQARSAGKDYAFGFEQVEGRVQLSETQLKQNGIEIATAGPARIASSLQLLGEVRLNQDRTVLVTPRLAGLVESVAANAGDRVRRGQVLAVLSSQALADQRGELLAAQKRLALARTSHEREKKLFEDKISAEQDYLQARQAFQEAEIAAESARQKLAALGAAATPSTQGLTRLEIRSPIDGVVIEKKISVGEALKEDAPIFQVADLSSVWVELAVPARDLGQLAIGASALVKASAFEAQAQGRLSYVGALIGEQNRSAVARVVLPNPKGLWRPGLPVQVTLKGDEAQVPVAVAVDAVQTLRAWSVVFGRYGQQFEARPVELGRSDGRFVEVIKGLNAGEAYAARNSFLIKADIGKAGAEHDH</sequence>
<accession>A0ABV0GJH4</accession>
<evidence type="ECO:0000256" key="4">
    <source>
        <dbReference type="SAM" id="MobiDB-lite"/>
    </source>
</evidence>
<evidence type="ECO:0000259" key="8">
    <source>
        <dbReference type="Pfam" id="PF25971"/>
    </source>
</evidence>
<evidence type="ECO:0000259" key="10">
    <source>
        <dbReference type="Pfam" id="PF25975"/>
    </source>
</evidence>
<feature type="domain" description="CzcB-like barrel-sandwich hybrid" evidence="9">
    <location>
        <begin position="228"/>
        <end position="373"/>
    </location>
</feature>
<dbReference type="InterPro" id="IPR058648">
    <property type="entry name" value="HH_CzcB-like"/>
</dbReference>
<evidence type="ECO:0000313" key="12">
    <source>
        <dbReference type="Proteomes" id="UP001462640"/>
    </source>
</evidence>
<keyword evidence="5" id="KW-0812">Transmembrane</keyword>
<evidence type="ECO:0000259" key="7">
    <source>
        <dbReference type="Pfam" id="PF25954"/>
    </source>
</evidence>
<dbReference type="PANTHER" id="PTHR30097:SF4">
    <property type="entry name" value="SLR6042 PROTEIN"/>
    <property type="match status" value="1"/>
</dbReference>
<dbReference type="RefSeq" id="WP_347612582.1">
    <property type="nucleotide sequence ID" value="NZ_JBDPZC010000012.1"/>
</dbReference>
<feature type="coiled-coil region" evidence="3">
    <location>
        <begin position="303"/>
        <end position="330"/>
    </location>
</feature>
<dbReference type="InterPro" id="IPR058646">
    <property type="entry name" value="CzcB_N"/>
</dbReference>
<keyword evidence="2" id="KW-0813">Transport</keyword>
<reference evidence="11 12" key="1">
    <citation type="submission" date="2024-05" db="EMBL/GenBank/DDBJ databases">
        <title>Roseateles sp. 2.12 16S ribosomal RNA gene Genome sequencing and assembly.</title>
        <authorList>
            <person name="Woo H."/>
        </authorList>
    </citation>
    <scope>NUCLEOTIDE SEQUENCE [LARGE SCALE GENOMIC DNA]</scope>
    <source>
        <strain evidence="11 12">2.12</strain>
    </source>
</reference>
<dbReference type="Pfam" id="PF25975">
    <property type="entry name" value="CzcB_C"/>
    <property type="match status" value="1"/>
</dbReference>
<organism evidence="11 12">
    <name type="scientific">Roseateles flavus</name>
    <dbReference type="NCBI Taxonomy" id="3149041"/>
    <lineage>
        <taxon>Bacteria</taxon>
        <taxon>Pseudomonadati</taxon>
        <taxon>Pseudomonadota</taxon>
        <taxon>Betaproteobacteria</taxon>
        <taxon>Burkholderiales</taxon>
        <taxon>Sphaerotilaceae</taxon>
        <taxon>Roseateles</taxon>
    </lineage>
</organism>
<feature type="region of interest" description="Disordered" evidence="4">
    <location>
        <begin position="36"/>
        <end position="93"/>
    </location>
</feature>
<gene>
    <name evidence="11" type="ORF">ABDJ40_20985</name>
</gene>
<dbReference type="Gene3D" id="2.40.420.20">
    <property type="match status" value="1"/>
</dbReference>
<dbReference type="Pfam" id="PF25954">
    <property type="entry name" value="Beta-barrel_RND_2"/>
    <property type="match status" value="1"/>
</dbReference>
<keyword evidence="12" id="KW-1185">Reference proteome</keyword>
<feature type="domain" description="CusB-like beta-barrel" evidence="7">
    <location>
        <begin position="376"/>
        <end position="451"/>
    </location>
</feature>